<dbReference type="EMBL" id="JBIMZQ010000013">
    <property type="protein sequence ID" value="KAL3667841.1"/>
    <property type="molecule type" value="Genomic_DNA"/>
</dbReference>
<name>A0ABD3FQ88_9STRA</name>
<sequence length="171" mass="19570">MVSLPDEEKVTYEIVGWSPASSARQQATQDSTCIGYRIASSQSLVAVSSRATWLNHSVQWVNVAVGQQCGDGKRVADDFTRLLLVRREDSVCWRVQRLGKYIDICNGSRRQERGGSCVALQKLFKRVSRTRVLYRWLRHEFASDEDRQRACRNASVFCWSFTDTAKNALFR</sequence>
<comment type="caution">
    <text evidence="1">The sequence shown here is derived from an EMBL/GenBank/DDBJ whole genome shotgun (WGS) entry which is preliminary data.</text>
</comment>
<dbReference type="Proteomes" id="UP001632037">
    <property type="component" value="Unassembled WGS sequence"/>
</dbReference>
<dbReference type="AlphaFoldDB" id="A0ABD3FQ88"/>
<accession>A0ABD3FQ88</accession>
<gene>
    <name evidence="1" type="ORF">V7S43_007391</name>
</gene>
<evidence type="ECO:0000313" key="1">
    <source>
        <dbReference type="EMBL" id="KAL3667841.1"/>
    </source>
</evidence>
<reference evidence="1 2" key="1">
    <citation type="submission" date="2024-09" db="EMBL/GenBank/DDBJ databases">
        <title>Genome sequencing and assembly of Phytophthora oleae, isolate VK10A, causative agent of rot of olive drupes.</title>
        <authorList>
            <person name="Conti Taguali S."/>
            <person name="Riolo M."/>
            <person name="La Spada F."/>
            <person name="Cacciola S.O."/>
            <person name="Dionisio G."/>
        </authorList>
    </citation>
    <scope>NUCLEOTIDE SEQUENCE [LARGE SCALE GENOMIC DNA]</scope>
    <source>
        <strain evidence="1 2">VK10A</strain>
    </source>
</reference>
<proteinExistence type="predicted"/>
<organism evidence="1 2">
    <name type="scientific">Phytophthora oleae</name>
    <dbReference type="NCBI Taxonomy" id="2107226"/>
    <lineage>
        <taxon>Eukaryota</taxon>
        <taxon>Sar</taxon>
        <taxon>Stramenopiles</taxon>
        <taxon>Oomycota</taxon>
        <taxon>Peronosporomycetes</taxon>
        <taxon>Peronosporales</taxon>
        <taxon>Peronosporaceae</taxon>
        <taxon>Phytophthora</taxon>
    </lineage>
</organism>
<protein>
    <submittedName>
        <fullName evidence="1">Uncharacterized protein</fullName>
    </submittedName>
</protein>
<keyword evidence="2" id="KW-1185">Reference proteome</keyword>
<evidence type="ECO:0000313" key="2">
    <source>
        <dbReference type="Proteomes" id="UP001632037"/>
    </source>
</evidence>